<feature type="domain" description="Pentatricopeptide repeat-containing protein-mitochondrial" evidence="7">
    <location>
        <begin position="332"/>
        <end position="481"/>
    </location>
</feature>
<evidence type="ECO:0000256" key="3">
    <source>
        <dbReference type="ARBA" id="ARBA00044493"/>
    </source>
</evidence>
<evidence type="ECO:0000256" key="5">
    <source>
        <dbReference type="PROSITE-ProRule" id="PRU00708"/>
    </source>
</evidence>
<comment type="caution">
    <text evidence="8">The sequence shown here is derived from an EMBL/GenBank/DDBJ whole genome shotgun (WGS) entry which is preliminary data.</text>
</comment>
<keyword evidence="2" id="KW-0677">Repeat</keyword>
<evidence type="ECO:0000256" key="6">
    <source>
        <dbReference type="SAM" id="MobiDB-lite"/>
    </source>
</evidence>
<dbReference type="Pfam" id="PF23276">
    <property type="entry name" value="TPR_24"/>
    <property type="match status" value="1"/>
</dbReference>
<dbReference type="Proteomes" id="UP000758155">
    <property type="component" value="Unassembled WGS sequence"/>
</dbReference>
<gene>
    <name evidence="8" type="ORF">E8E12_011731</name>
</gene>
<dbReference type="OrthoDB" id="747253at2759"/>
<sequence>MPPRPFVNDALWRCLCPGFPPNATAAHLARAAAPATHGFAPRRNPRPQRPLRSYSAAAAQPSTFFAQPHVPSPTAPPRFNSRLRNAKEKTPLVHLPTHVLYEDLRDAGAKGDFHEVMKICNVLIQDRGQRPDQAMYAAILHSFTSSTEGTAGKVRKVLEEMGFWSDKATMDGAEKVDLDVRGCENVLQALAVHPDYLLRAEVLEYMREKWFTLSDRAHCFVVAGLLRERLFEQALEMLEDMCRKKVQVDDWVWSEAMWLLLEFGEVEEAFYVLGLKESVSDAGVPGAAYGVKLSNALWGAMLDAAAYQQLHDAARIVWTSQVQPGYLKPPTGTCLSVLSLASRHGDIPLATDVFRLLTERETIFTTHHYELLIATYLKASALSDALSVILIMTDANLKVDSSTCHPLFAYLRNAPPPPPQTVVNENGDEVEEHLSMPLHAFTLLQSFEAQGRKVPTAAVNCCIQASIALASLPEALDMYKALHTVAHSGPNTETFNLLFRGCSQAGRKDLAMFLAKEMIERGLKPDRITYDRLILVCERSGDLDDAMNYFEEMRASGMRPRRGTYERLMNALVDKDDERCAMVLKDYKESGEQITRRATIARPSALAAVTQHNKIPTYARNRREPTTTTSLQRPSPAPLNESADSAQDFDLQRQAQSLPLYLFQRTIPAHFASGPRYETRHRAVGIRSLNAGSWERERGGRYSLDEAADGRASEWTIGGGG</sequence>
<dbReference type="EMBL" id="SWKV01000001">
    <property type="protein sequence ID" value="KAF3048365.1"/>
    <property type="molecule type" value="Genomic_DNA"/>
</dbReference>
<organism evidence="8 9">
    <name type="scientific">Didymella heteroderae</name>
    <dbReference type="NCBI Taxonomy" id="1769908"/>
    <lineage>
        <taxon>Eukaryota</taxon>
        <taxon>Fungi</taxon>
        <taxon>Dikarya</taxon>
        <taxon>Ascomycota</taxon>
        <taxon>Pezizomycotina</taxon>
        <taxon>Dothideomycetes</taxon>
        <taxon>Pleosporomycetidae</taxon>
        <taxon>Pleosporales</taxon>
        <taxon>Pleosporineae</taxon>
        <taxon>Didymellaceae</taxon>
        <taxon>Didymella</taxon>
    </lineage>
</organism>
<evidence type="ECO:0000313" key="9">
    <source>
        <dbReference type="Proteomes" id="UP000758155"/>
    </source>
</evidence>
<keyword evidence="9" id="KW-1185">Reference proteome</keyword>
<dbReference type="Pfam" id="PF13812">
    <property type="entry name" value="PPR_3"/>
    <property type="match status" value="1"/>
</dbReference>
<dbReference type="AlphaFoldDB" id="A0A9P5C5N4"/>
<evidence type="ECO:0000256" key="1">
    <source>
        <dbReference type="ARBA" id="ARBA00006192"/>
    </source>
</evidence>
<dbReference type="PROSITE" id="PS51375">
    <property type="entry name" value="PPR"/>
    <property type="match status" value="2"/>
</dbReference>
<dbReference type="InterPro" id="IPR002885">
    <property type="entry name" value="PPR_rpt"/>
</dbReference>
<protein>
    <recommendedName>
        <fullName evidence="7">Pentatricopeptide repeat-containing protein-mitochondrial domain-containing protein</fullName>
    </recommendedName>
</protein>
<dbReference type="PANTHER" id="PTHR47447">
    <property type="entry name" value="OS03G0856100 PROTEIN"/>
    <property type="match status" value="1"/>
</dbReference>
<accession>A0A9P5C5N4</accession>
<proteinExistence type="inferred from homology"/>
<dbReference type="NCBIfam" id="TIGR00756">
    <property type="entry name" value="PPR"/>
    <property type="match status" value="2"/>
</dbReference>
<dbReference type="InterPro" id="IPR057027">
    <property type="entry name" value="TPR_mt"/>
</dbReference>
<evidence type="ECO:0000313" key="8">
    <source>
        <dbReference type="EMBL" id="KAF3048365.1"/>
    </source>
</evidence>
<dbReference type="PANTHER" id="PTHR47447:SF23">
    <property type="entry name" value="PENTACOTRIPEPTIDE-REPEAT REGION OF PRORP DOMAIN-CONTAINING PROTEIN"/>
    <property type="match status" value="1"/>
</dbReference>
<evidence type="ECO:0000259" key="7">
    <source>
        <dbReference type="Pfam" id="PF23276"/>
    </source>
</evidence>
<feature type="repeat" description="PPR" evidence="5">
    <location>
        <begin position="491"/>
        <end position="525"/>
    </location>
</feature>
<comment type="similarity">
    <text evidence="1">Belongs to the CCM1 family.</text>
</comment>
<feature type="repeat" description="PPR" evidence="5">
    <location>
        <begin position="526"/>
        <end position="560"/>
    </location>
</feature>
<dbReference type="Pfam" id="PF01535">
    <property type="entry name" value="PPR"/>
    <property type="match status" value="1"/>
</dbReference>
<comment type="subunit">
    <text evidence="4">Binds to mitochondrial small subunit 15S rRNA.</text>
</comment>
<dbReference type="InterPro" id="IPR011990">
    <property type="entry name" value="TPR-like_helical_dom_sf"/>
</dbReference>
<evidence type="ECO:0000256" key="2">
    <source>
        <dbReference type="ARBA" id="ARBA00022737"/>
    </source>
</evidence>
<evidence type="ECO:0000256" key="4">
    <source>
        <dbReference type="ARBA" id="ARBA00044511"/>
    </source>
</evidence>
<reference evidence="8" key="1">
    <citation type="submission" date="2019-04" db="EMBL/GenBank/DDBJ databases">
        <title>Sequencing of skin fungus with MAO and IRED activity.</title>
        <authorList>
            <person name="Marsaioli A.J."/>
            <person name="Bonatto J.M.C."/>
            <person name="Reis Junior O."/>
        </authorList>
    </citation>
    <scope>NUCLEOTIDE SEQUENCE</scope>
    <source>
        <strain evidence="8">28M1</strain>
    </source>
</reference>
<comment type="function">
    <text evidence="3">Regulates mitochondrial small subunit maturation by controlling 15S rRNA 5'-end processing. Localizes to the 5' precursor of the 15S rRNA in a position that is subsequently occupied by mS47 in the mature yeast mtSSU. Uses structure and sequence-specific RNA recognition, binding to a single-stranded region of the precursor and specifically recognizing bases -6 to -1. The exchange of Ccm1 for mS47 is coupled to the irreversible removal of precursor rRNA that is accompanied by conformational changes of the mitoribosomal proteins uS5m and mS26. These conformational changes signal completion of 5'-end rRNA processing through protection of the mature 5'-end of the 15S rRNA and stabilization of mS47. The removal of the 5' precursor together with the dissociation of Ccm1 may be catalyzed by the 5'-3' exoribonuclease Pet127. Involved in the specific removal of group I introns in mitochondrial encoded transcripts.</text>
</comment>
<feature type="region of interest" description="Disordered" evidence="6">
    <location>
        <begin position="614"/>
        <end position="644"/>
    </location>
</feature>
<dbReference type="Gene3D" id="1.25.40.10">
    <property type="entry name" value="Tetratricopeptide repeat domain"/>
    <property type="match status" value="3"/>
</dbReference>
<name>A0A9P5C5N4_9PLEO</name>